<dbReference type="PROSITE" id="PS51257">
    <property type="entry name" value="PROKAR_LIPOPROTEIN"/>
    <property type="match status" value="1"/>
</dbReference>
<dbReference type="RefSeq" id="WP_394835861.1">
    <property type="nucleotide sequence ID" value="NZ_CP089929.1"/>
</dbReference>
<dbReference type="NCBIfam" id="TIGR01643">
    <property type="entry name" value="YD_repeat_2x"/>
    <property type="match status" value="1"/>
</dbReference>
<dbReference type="PANTHER" id="PTHR32305:SF15">
    <property type="entry name" value="PROTEIN RHSA-RELATED"/>
    <property type="match status" value="1"/>
</dbReference>
<keyword evidence="4" id="KW-1185">Reference proteome</keyword>
<evidence type="ECO:0000256" key="1">
    <source>
        <dbReference type="SAM" id="MobiDB-lite"/>
    </source>
</evidence>
<dbReference type="Pfam" id="PF05593">
    <property type="entry name" value="RHS_repeat"/>
    <property type="match status" value="1"/>
</dbReference>
<evidence type="ECO:0008006" key="5">
    <source>
        <dbReference type="Google" id="ProtNLM"/>
    </source>
</evidence>
<accession>A0ABZ2L8S2</accession>
<proteinExistence type="predicted"/>
<reference evidence="3" key="1">
    <citation type="submission" date="2021-12" db="EMBL/GenBank/DDBJ databases">
        <title>Discovery of the Pendulisporaceae a myxobacterial family with distinct sporulation behavior and unique specialized metabolism.</title>
        <authorList>
            <person name="Garcia R."/>
            <person name="Popoff A."/>
            <person name="Bader C.D."/>
            <person name="Loehr J."/>
            <person name="Walesch S."/>
            <person name="Walt C."/>
            <person name="Boldt J."/>
            <person name="Bunk B."/>
            <person name="Haeckl F.J.F.P.J."/>
            <person name="Gunesch A.P."/>
            <person name="Birkelbach J."/>
            <person name="Nuebel U."/>
            <person name="Pietschmann T."/>
            <person name="Bach T."/>
            <person name="Mueller R."/>
        </authorList>
    </citation>
    <scope>NUCLEOTIDE SEQUENCE</scope>
    <source>
        <strain evidence="3">MSr11367</strain>
    </source>
</reference>
<feature type="compositionally biased region" description="Basic and acidic residues" evidence="1">
    <location>
        <begin position="74"/>
        <end position="102"/>
    </location>
</feature>
<gene>
    <name evidence="3" type="ORF">LVJ94_02990</name>
</gene>
<keyword evidence="2" id="KW-0732">Signal</keyword>
<dbReference type="InterPro" id="IPR006530">
    <property type="entry name" value="YD"/>
</dbReference>
<feature type="region of interest" description="Disordered" evidence="1">
    <location>
        <begin position="74"/>
        <end position="115"/>
    </location>
</feature>
<evidence type="ECO:0000313" key="3">
    <source>
        <dbReference type="EMBL" id="WXB06211.1"/>
    </source>
</evidence>
<feature type="chain" id="PRO_5046488979" description="YD repeat-containing protein" evidence="2">
    <location>
        <begin position="21"/>
        <end position="331"/>
    </location>
</feature>
<evidence type="ECO:0000256" key="2">
    <source>
        <dbReference type="SAM" id="SignalP"/>
    </source>
</evidence>
<feature type="region of interest" description="Disordered" evidence="1">
    <location>
        <begin position="133"/>
        <end position="152"/>
    </location>
</feature>
<dbReference type="InterPro" id="IPR050708">
    <property type="entry name" value="T6SS_VgrG/RHS"/>
</dbReference>
<dbReference type="EMBL" id="CP089983">
    <property type="protein sequence ID" value="WXB06211.1"/>
    <property type="molecule type" value="Genomic_DNA"/>
</dbReference>
<dbReference type="InterPro" id="IPR031325">
    <property type="entry name" value="RHS_repeat"/>
</dbReference>
<dbReference type="Proteomes" id="UP001374803">
    <property type="component" value="Chromosome"/>
</dbReference>
<organism evidence="3 4">
    <name type="scientific">Pendulispora rubella</name>
    <dbReference type="NCBI Taxonomy" id="2741070"/>
    <lineage>
        <taxon>Bacteria</taxon>
        <taxon>Pseudomonadati</taxon>
        <taxon>Myxococcota</taxon>
        <taxon>Myxococcia</taxon>
        <taxon>Myxococcales</taxon>
        <taxon>Sorangiineae</taxon>
        <taxon>Pendulisporaceae</taxon>
        <taxon>Pendulispora</taxon>
    </lineage>
</organism>
<dbReference type="PANTHER" id="PTHR32305">
    <property type="match status" value="1"/>
</dbReference>
<protein>
    <recommendedName>
        <fullName evidence="5">YD repeat-containing protein</fullName>
    </recommendedName>
</protein>
<sequence>MTRWIILAPLSAFMAGVACARAGAPTAPATTAPVHGLADTCRVRETFATEGLIDEHHFAADGRILVNVYEGSGRRGREDFSYDDKGRLVRQKSRQEEDEVRRPHPSPLDRAASTSEEIIVYAYDEQGRKTQATITSHDDAPGVAPSSTRSENRHYDDAGRLILIERTGGAYDGVSARFLYDGAHLVEERHEVKGRVVSSRKLSYEHGRLAKEEMTGENLGTARYAYTFDAAGRLTSKDLVGNGGPMPWQRLEYDGAGRIIRYTDRDLWTRYQYDAEGRIQRIEHSSTAPQTFEYDASCTAKNTALLLPNPIRWILESPDTLVAEIGRSRFH</sequence>
<name>A0ABZ2L8S2_9BACT</name>
<evidence type="ECO:0000313" key="4">
    <source>
        <dbReference type="Proteomes" id="UP001374803"/>
    </source>
</evidence>
<dbReference type="Gene3D" id="2.180.10.10">
    <property type="entry name" value="RHS repeat-associated core"/>
    <property type="match status" value="1"/>
</dbReference>
<feature type="signal peptide" evidence="2">
    <location>
        <begin position="1"/>
        <end position="20"/>
    </location>
</feature>